<dbReference type="InterPro" id="IPR012902">
    <property type="entry name" value="N_methyl_site"/>
</dbReference>
<dbReference type="Pfam" id="PF16074">
    <property type="entry name" value="PilW"/>
    <property type="match status" value="1"/>
</dbReference>
<keyword evidence="2" id="KW-0812">Transmembrane</keyword>
<dbReference type="NCBIfam" id="TIGR02532">
    <property type="entry name" value="IV_pilin_GFxxxE"/>
    <property type="match status" value="1"/>
</dbReference>
<accession>A0A7C4MNA7</accession>
<dbReference type="Pfam" id="PF07963">
    <property type="entry name" value="N_methyl"/>
    <property type="match status" value="1"/>
</dbReference>
<protein>
    <submittedName>
        <fullName evidence="3">Prepilin-type N-terminal cleavage/methylation domain-containing protein</fullName>
    </submittedName>
</protein>
<dbReference type="InterPro" id="IPR032092">
    <property type="entry name" value="PilW"/>
</dbReference>
<name>A0A7C4MNA7_9BACT</name>
<dbReference type="GO" id="GO:0043683">
    <property type="term" value="P:type IV pilus assembly"/>
    <property type="evidence" value="ECO:0007669"/>
    <property type="project" value="InterPro"/>
</dbReference>
<feature type="transmembrane region" description="Helical" evidence="2">
    <location>
        <begin position="46"/>
        <end position="71"/>
    </location>
</feature>
<gene>
    <name evidence="3" type="ORF">ENS29_09335</name>
</gene>
<organism evidence="3">
    <name type="scientific">Desulfatirhabdium butyrativorans</name>
    <dbReference type="NCBI Taxonomy" id="340467"/>
    <lineage>
        <taxon>Bacteria</taxon>
        <taxon>Pseudomonadati</taxon>
        <taxon>Thermodesulfobacteriota</taxon>
        <taxon>Desulfobacteria</taxon>
        <taxon>Desulfobacterales</taxon>
        <taxon>Desulfatirhabdiaceae</taxon>
        <taxon>Desulfatirhabdium</taxon>
    </lineage>
</organism>
<evidence type="ECO:0000256" key="1">
    <source>
        <dbReference type="SAM" id="MobiDB-lite"/>
    </source>
</evidence>
<dbReference type="PROSITE" id="PS00409">
    <property type="entry name" value="PROKAR_NTER_METHYL"/>
    <property type="match status" value="1"/>
</dbReference>
<feature type="region of interest" description="Disordered" evidence="1">
    <location>
        <begin position="160"/>
        <end position="181"/>
    </location>
</feature>
<comment type="caution">
    <text evidence="3">The sequence shown here is derived from an EMBL/GenBank/DDBJ whole genome shotgun (WGS) entry which is preliminary data.</text>
</comment>
<reference evidence="3" key="1">
    <citation type="journal article" date="2020" name="mSystems">
        <title>Genome- and Community-Level Interaction Insights into Carbon Utilization and Element Cycling Functions of Hydrothermarchaeota in Hydrothermal Sediment.</title>
        <authorList>
            <person name="Zhou Z."/>
            <person name="Liu Y."/>
            <person name="Xu W."/>
            <person name="Pan J."/>
            <person name="Luo Z.H."/>
            <person name="Li M."/>
        </authorList>
    </citation>
    <scope>NUCLEOTIDE SEQUENCE [LARGE SCALE GENOMIC DNA]</scope>
    <source>
        <strain evidence="3">SpSt-477</strain>
    </source>
</reference>
<dbReference type="AlphaFoldDB" id="A0A7C4MNA7"/>
<evidence type="ECO:0000313" key="3">
    <source>
        <dbReference type="EMBL" id="HGU33043.1"/>
    </source>
</evidence>
<proteinExistence type="predicted"/>
<evidence type="ECO:0000256" key="2">
    <source>
        <dbReference type="SAM" id="Phobius"/>
    </source>
</evidence>
<keyword evidence="2" id="KW-1133">Transmembrane helix</keyword>
<keyword evidence="2" id="KW-0472">Membrane</keyword>
<dbReference type="EMBL" id="DSUH01000220">
    <property type="protein sequence ID" value="HGU33043.1"/>
    <property type="molecule type" value="Genomic_DNA"/>
</dbReference>
<sequence length="371" mass="40647">MSQMNVIQNIIRSTAFHSSKAFGARPYRVLVCTSGDTKSGFTLIELLVALGISAVLLASLIELFSVNYAAFVLQEDVAAMQQNLRIGKTILERDIRMAGSGMSSGFGLYGVAVNPISFSNGTGDDGTDILSITYVSLGTGSCADVLPQLTLKGTMPAASAEAEVNEDLRDSTPPPTPPYSTWGDEFTCAGNTYGGTPFKEFKAIITSPDGKKSDVVYITQVQPNSSKLQNRPYAGFDNKVINSYPAGSTISFFSDDQLVQVTYRYRSSDRTLLRNNDPIANYIEDLEFAFGLDTNDDHVVDTWINNRNLTTNELKQIRTVRMNILARTDRIHRGITEARPAVEDRSGATSSDEYVRQLVQLTVKIRNMGLE</sequence>